<evidence type="ECO:0000259" key="1">
    <source>
        <dbReference type="Pfam" id="PF13302"/>
    </source>
</evidence>
<dbReference type="STRING" id="1086013.SAMN05421774_10657"/>
<dbReference type="InterPro" id="IPR000182">
    <property type="entry name" value="GNAT_dom"/>
</dbReference>
<dbReference type="EMBL" id="FTOT01000006">
    <property type="protein sequence ID" value="SIT12965.1"/>
    <property type="molecule type" value="Genomic_DNA"/>
</dbReference>
<keyword evidence="2" id="KW-0808">Transferase</keyword>
<dbReference type="GO" id="GO:0016747">
    <property type="term" value="F:acyltransferase activity, transferring groups other than amino-acyl groups"/>
    <property type="evidence" value="ECO:0007669"/>
    <property type="project" value="InterPro"/>
</dbReference>
<gene>
    <name evidence="2" type="ORF">SAMN05421774_10657</name>
</gene>
<dbReference type="Proteomes" id="UP000186141">
    <property type="component" value="Unassembled WGS sequence"/>
</dbReference>
<organism evidence="2 3">
    <name type="scientific">Gemmobacter megaterium</name>
    <dbReference type="NCBI Taxonomy" id="1086013"/>
    <lineage>
        <taxon>Bacteria</taxon>
        <taxon>Pseudomonadati</taxon>
        <taxon>Pseudomonadota</taxon>
        <taxon>Alphaproteobacteria</taxon>
        <taxon>Rhodobacterales</taxon>
        <taxon>Paracoccaceae</taxon>
        <taxon>Gemmobacter</taxon>
    </lineage>
</organism>
<accession>A0A1N7PQZ3</accession>
<evidence type="ECO:0000313" key="3">
    <source>
        <dbReference type="Proteomes" id="UP000186141"/>
    </source>
</evidence>
<dbReference type="PANTHER" id="PTHR43792:SF1">
    <property type="entry name" value="N-ACETYLTRANSFERASE DOMAIN-CONTAINING PROTEIN"/>
    <property type="match status" value="1"/>
</dbReference>
<dbReference type="InterPro" id="IPR016181">
    <property type="entry name" value="Acyl_CoA_acyltransferase"/>
</dbReference>
<proteinExistence type="predicted"/>
<name>A0A1N7PQZ3_9RHOB</name>
<reference evidence="2 3" key="1">
    <citation type="submission" date="2017-01" db="EMBL/GenBank/DDBJ databases">
        <authorList>
            <person name="Mah S.A."/>
            <person name="Swanson W.J."/>
            <person name="Moy G.W."/>
            <person name="Vacquier V.D."/>
        </authorList>
    </citation>
    <scope>NUCLEOTIDE SEQUENCE [LARGE SCALE GENOMIC DNA]</scope>
    <source>
        <strain evidence="2 3">DSM 26375</strain>
    </source>
</reference>
<sequence>MIHLSGTPVLETERLILRAPQASDFEAFAQFFVTDRARHVGGPVERPQAWRAFGHLIGHWVMRGYGFFVFADRTSGLPLGSAGPWCPDGWPEPEIGWTVWAPEAEGKGMAHEAALAARAWAYGQLGWETAISLIAAENARSQALARRMGAVPERDADVMGKPCVIWRHPSADALTDGGMEAYA</sequence>
<protein>
    <submittedName>
        <fullName evidence="2">Protein N-acetyltransferase, RimJ/RimL family</fullName>
    </submittedName>
</protein>
<dbReference type="InterPro" id="IPR051531">
    <property type="entry name" value="N-acetyltransferase"/>
</dbReference>
<dbReference type="OrthoDB" id="6293260at2"/>
<feature type="domain" description="N-acetyltransferase" evidence="1">
    <location>
        <begin position="14"/>
        <end position="150"/>
    </location>
</feature>
<dbReference type="Pfam" id="PF13302">
    <property type="entry name" value="Acetyltransf_3"/>
    <property type="match status" value="1"/>
</dbReference>
<keyword evidence="3" id="KW-1185">Reference proteome</keyword>
<dbReference type="PANTHER" id="PTHR43792">
    <property type="entry name" value="GNAT FAMILY, PUTATIVE (AFU_ORTHOLOGUE AFUA_3G00765)-RELATED-RELATED"/>
    <property type="match status" value="1"/>
</dbReference>
<dbReference type="Gene3D" id="3.40.630.30">
    <property type="match status" value="1"/>
</dbReference>
<dbReference type="SUPFAM" id="SSF55729">
    <property type="entry name" value="Acyl-CoA N-acyltransferases (Nat)"/>
    <property type="match status" value="1"/>
</dbReference>
<dbReference type="RefSeq" id="WP_076532480.1">
    <property type="nucleotide sequence ID" value="NZ_BMEH01000006.1"/>
</dbReference>
<evidence type="ECO:0000313" key="2">
    <source>
        <dbReference type="EMBL" id="SIT12965.1"/>
    </source>
</evidence>
<dbReference type="AlphaFoldDB" id="A0A1N7PQZ3"/>